<dbReference type="RefSeq" id="WP_344350015.1">
    <property type="nucleotide sequence ID" value="NZ_BAAASM010000032.1"/>
</dbReference>
<evidence type="ECO:0000256" key="3">
    <source>
        <dbReference type="ARBA" id="ARBA00004894"/>
    </source>
</evidence>
<keyword evidence="16" id="KW-0175">Coiled coil</keyword>
<dbReference type="InterPro" id="IPR003953">
    <property type="entry name" value="FAD-dep_OxRdtase_2_FAD-bd"/>
</dbReference>
<dbReference type="PIRSF" id="PIRSF000171">
    <property type="entry name" value="SDHA_APRA_LASPO"/>
    <property type="match status" value="1"/>
</dbReference>
<evidence type="ECO:0000256" key="15">
    <source>
        <dbReference type="RuleBase" id="RU362051"/>
    </source>
</evidence>
<dbReference type="InterPro" id="IPR011281">
    <property type="entry name" value="Succ_DH_flav_su_fwd"/>
</dbReference>
<comment type="pathway">
    <text evidence="3 15">Carbohydrate metabolism; tricarboxylic acid cycle; fumarate from succinate (bacterial route): step 1/1.</text>
</comment>
<dbReference type="Gene3D" id="3.50.50.60">
    <property type="entry name" value="FAD/NAD(P)-binding domain"/>
    <property type="match status" value="1"/>
</dbReference>
<comment type="subcellular location">
    <subcellularLocation>
        <location evidence="2">Membrane</location>
        <topology evidence="2">Peripheral membrane protein</topology>
    </subcellularLocation>
</comment>
<keyword evidence="8 15" id="KW-0285">Flavoprotein</keyword>
<evidence type="ECO:0000256" key="6">
    <source>
        <dbReference type="ARBA" id="ARBA00019965"/>
    </source>
</evidence>
<evidence type="ECO:0000256" key="5">
    <source>
        <dbReference type="ARBA" id="ARBA00012792"/>
    </source>
</evidence>
<sequence>MKIHKYDTVIVGAGGAGMRAAIEATKRSRTAVLTKLYPTRSHTGAAQGGMAAALANVEEDNWEWHTFDTVKGGDYLVDQDAAEILAKEAIDAVLDLEKMGLPFNRTPNGTIDQRRFGGHSRNHGEAPVRRSCYAADRTGHMILQTLYQNCVKEGVEFFNEFYVLDQLITEVDGVKKSAGVVAYELATGEIHIFQAKAVIYASGGCGKFFKVTSNAHTLTGDGQAAVYRRGIPLEDMEFFQFHPTGIWRMGILLTEGARGEGGILRNKDGERFMEKYAPVMKDLASRDVVSRSIYTEIREGRGCGPEGDHVYLDLTHLPPEQLDAKLPDITEFARTYLGIEPYTDPIPIQPTAHYAMGGIPTNVEGEVLADNTTVVPGLYAAGEVACVSVHGANRLGTNSLLDINVFGRRAGIAAAEYSAKADFVELPEAPESFVVEQIERLRTSTGNERVATLRRELQETMDANVMVFRTEQTIKTAVEKIAELRERYKNVAIQDKGKRFNTDLLEAIELGNLLDLAEVMAVSALARKESRGGHYREDYPNRDDVNFMRHTMAYREVGADGSETVRLDYKPVVQTRYQPMERKY</sequence>
<dbReference type="NCBIfam" id="TIGR01816">
    <property type="entry name" value="sdhA_forward"/>
    <property type="match status" value="1"/>
</dbReference>
<evidence type="ECO:0000259" key="17">
    <source>
        <dbReference type="Pfam" id="PF00890"/>
    </source>
</evidence>
<gene>
    <name evidence="19" type="primary">sdhA</name>
    <name evidence="19" type="ORF">ACFP3J_25840</name>
</gene>
<evidence type="ECO:0000256" key="14">
    <source>
        <dbReference type="NCBIfam" id="TIGR01816"/>
    </source>
</evidence>
<evidence type="ECO:0000256" key="11">
    <source>
        <dbReference type="ARBA" id="ARBA00023002"/>
    </source>
</evidence>
<dbReference type="InterPro" id="IPR003952">
    <property type="entry name" value="FRD_SDH_FAD_BS"/>
</dbReference>
<evidence type="ECO:0000256" key="1">
    <source>
        <dbReference type="ARBA" id="ARBA00001974"/>
    </source>
</evidence>
<evidence type="ECO:0000259" key="18">
    <source>
        <dbReference type="Pfam" id="PF02910"/>
    </source>
</evidence>
<dbReference type="Gene3D" id="1.20.58.100">
    <property type="entry name" value="Fumarate reductase/succinate dehydrogenase flavoprotein-like, C-terminal domain"/>
    <property type="match status" value="1"/>
</dbReference>
<comment type="catalytic activity">
    <reaction evidence="13 15">
        <text>a quinone + succinate = fumarate + a quinol</text>
        <dbReference type="Rhea" id="RHEA:40523"/>
        <dbReference type="ChEBI" id="CHEBI:24646"/>
        <dbReference type="ChEBI" id="CHEBI:29806"/>
        <dbReference type="ChEBI" id="CHEBI:30031"/>
        <dbReference type="ChEBI" id="CHEBI:132124"/>
        <dbReference type="EC" id="1.3.5.1"/>
    </reaction>
</comment>
<dbReference type="SUPFAM" id="SSF46977">
    <property type="entry name" value="Succinate dehydrogenase/fumarate reductase flavoprotein C-terminal domain"/>
    <property type="match status" value="1"/>
</dbReference>
<reference evidence="20" key="1">
    <citation type="journal article" date="2019" name="Int. J. Syst. Evol. Microbiol.">
        <title>The Global Catalogue of Microorganisms (GCM) 10K type strain sequencing project: providing services to taxonomists for standard genome sequencing and annotation.</title>
        <authorList>
            <consortium name="The Broad Institute Genomics Platform"/>
            <consortium name="The Broad Institute Genome Sequencing Center for Infectious Disease"/>
            <person name="Wu L."/>
            <person name="Ma J."/>
        </authorList>
    </citation>
    <scope>NUCLEOTIDE SEQUENCE [LARGE SCALE GENOMIC DNA]</scope>
    <source>
        <strain evidence="20">KCTC 5701</strain>
    </source>
</reference>
<organism evidence="19 20">
    <name type="scientific">Streptomyces nogalater</name>
    <dbReference type="NCBI Taxonomy" id="38314"/>
    <lineage>
        <taxon>Bacteria</taxon>
        <taxon>Bacillati</taxon>
        <taxon>Actinomycetota</taxon>
        <taxon>Actinomycetes</taxon>
        <taxon>Kitasatosporales</taxon>
        <taxon>Streptomycetaceae</taxon>
        <taxon>Streptomyces</taxon>
    </lineage>
</organism>
<evidence type="ECO:0000256" key="9">
    <source>
        <dbReference type="ARBA" id="ARBA00022827"/>
    </source>
</evidence>
<evidence type="ECO:0000313" key="20">
    <source>
        <dbReference type="Proteomes" id="UP001596065"/>
    </source>
</evidence>
<evidence type="ECO:0000256" key="16">
    <source>
        <dbReference type="SAM" id="Coils"/>
    </source>
</evidence>
<dbReference type="Gene3D" id="3.90.700.10">
    <property type="entry name" value="Succinate dehydrogenase/fumarate reductase flavoprotein, catalytic domain"/>
    <property type="match status" value="1"/>
</dbReference>
<feature type="coiled-coil region" evidence="16">
    <location>
        <begin position="467"/>
        <end position="494"/>
    </location>
</feature>
<name>A0ABW0WPL8_STRNO</name>
<evidence type="ECO:0000256" key="13">
    <source>
        <dbReference type="ARBA" id="ARBA00049220"/>
    </source>
</evidence>
<dbReference type="SUPFAM" id="SSF56425">
    <property type="entry name" value="Succinate dehydrogenase/fumarate reductase flavoprotein, catalytic domain"/>
    <property type="match status" value="1"/>
</dbReference>
<evidence type="ECO:0000256" key="10">
    <source>
        <dbReference type="ARBA" id="ARBA00022982"/>
    </source>
</evidence>
<evidence type="ECO:0000256" key="2">
    <source>
        <dbReference type="ARBA" id="ARBA00004170"/>
    </source>
</evidence>
<comment type="caution">
    <text evidence="19">The sequence shown here is derived from an EMBL/GenBank/DDBJ whole genome shotgun (WGS) entry which is preliminary data.</text>
</comment>
<dbReference type="EC" id="1.3.5.1" evidence="5 15"/>
<evidence type="ECO:0000256" key="4">
    <source>
        <dbReference type="ARBA" id="ARBA00008040"/>
    </source>
</evidence>
<dbReference type="EMBL" id="JBHSOE010000053">
    <property type="protein sequence ID" value="MFC5658884.1"/>
    <property type="molecule type" value="Genomic_DNA"/>
</dbReference>
<dbReference type="NCBIfam" id="TIGR01812">
    <property type="entry name" value="sdhA_frdA_Gneg"/>
    <property type="match status" value="1"/>
</dbReference>
<feature type="domain" description="FAD-dependent oxidoreductase 2 FAD-binding" evidence="17">
    <location>
        <begin position="7"/>
        <end position="400"/>
    </location>
</feature>
<comment type="cofactor">
    <cofactor evidence="1 15">
        <name>FAD</name>
        <dbReference type="ChEBI" id="CHEBI:57692"/>
    </cofactor>
</comment>
<dbReference type="InterPro" id="IPR027477">
    <property type="entry name" value="Succ_DH/fumarate_Rdtase_cat_sf"/>
</dbReference>
<dbReference type="Pfam" id="PF00890">
    <property type="entry name" value="FAD_binding_2"/>
    <property type="match status" value="1"/>
</dbReference>
<keyword evidence="15" id="KW-0816">Tricarboxylic acid cycle</keyword>
<evidence type="ECO:0000256" key="7">
    <source>
        <dbReference type="ARBA" id="ARBA00022448"/>
    </source>
</evidence>
<evidence type="ECO:0000313" key="19">
    <source>
        <dbReference type="EMBL" id="MFC5658884.1"/>
    </source>
</evidence>
<dbReference type="Proteomes" id="UP001596065">
    <property type="component" value="Unassembled WGS sequence"/>
</dbReference>
<dbReference type="InterPro" id="IPR036188">
    <property type="entry name" value="FAD/NAD-bd_sf"/>
</dbReference>
<feature type="domain" description="Fumarate reductase/succinate dehydrogenase flavoprotein-like C-terminal" evidence="18">
    <location>
        <begin position="454"/>
        <end position="584"/>
    </location>
</feature>
<dbReference type="InterPro" id="IPR015939">
    <property type="entry name" value="Fum_Rdtase/Succ_DH_flav-like_C"/>
</dbReference>
<keyword evidence="12 15" id="KW-0472">Membrane</keyword>
<protein>
    <recommendedName>
        <fullName evidence="6 14">Succinate dehydrogenase flavoprotein subunit</fullName>
        <ecNumber evidence="5 15">1.3.5.1</ecNumber>
    </recommendedName>
</protein>
<evidence type="ECO:0000256" key="8">
    <source>
        <dbReference type="ARBA" id="ARBA00022630"/>
    </source>
</evidence>
<dbReference type="PANTHER" id="PTHR11632:SF51">
    <property type="entry name" value="SUCCINATE DEHYDROGENASE [UBIQUINONE] FLAVOPROTEIN SUBUNIT, MITOCHONDRIAL"/>
    <property type="match status" value="1"/>
</dbReference>
<dbReference type="PANTHER" id="PTHR11632">
    <property type="entry name" value="SUCCINATE DEHYDROGENASE 2 FLAVOPROTEIN SUBUNIT"/>
    <property type="match status" value="1"/>
</dbReference>
<evidence type="ECO:0000256" key="12">
    <source>
        <dbReference type="ARBA" id="ARBA00023136"/>
    </source>
</evidence>
<dbReference type="InterPro" id="IPR030664">
    <property type="entry name" value="SdhA/FrdA/AprA"/>
</dbReference>
<dbReference type="Pfam" id="PF02910">
    <property type="entry name" value="Succ_DH_flav_C"/>
    <property type="match status" value="1"/>
</dbReference>
<dbReference type="InterPro" id="IPR014006">
    <property type="entry name" value="Succ_Dhase_FrdA_Gneg"/>
</dbReference>
<keyword evidence="7 15" id="KW-0813">Transport</keyword>
<dbReference type="SUPFAM" id="SSF51905">
    <property type="entry name" value="FAD/NAD(P)-binding domain"/>
    <property type="match status" value="1"/>
</dbReference>
<accession>A0ABW0WPL8</accession>
<dbReference type="PRINTS" id="PR00368">
    <property type="entry name" value="FADPNR"/>
</dbReference>
<keyword evidence="10 15" id="KW-0249">Electron transport</keyword>
<keyword evidence="11 15" id="KW-0560">Oxidoreductase</keyword>
<proteinExistence type="inferred from homology"/>
<comment type="similarity">
    <text evidence="4 15">Belongs to the FAD-dependent oxidoreductase 2 family. FRD/SDH subfamily.</text>
</comment>
<dbReference type="InterPro" id="IPR037099">
    <property type="entry name" value="Fum_R/Succ_DH_flav-like_C_sf"/>
</dbReference>
<dbReference type="PRINTS" id="PR00411">
    <property type="entry name" value="PNDRDTASEI"/>
</dbReference>
<keyword evidence="9 15" id="KW-0274">FAD</keyword>
<dbReference type="PROSITE" id="PS00504">
    <property type="entry name" value="FRD_SDH_FAD_BINDING"/>
    <property type="match status" value="1"/>
</dbReference>
<keyword evidence="20" id="KW-1185">Reference proteome</keyword>
<dbReference type="Gene3D" id="4.10.80.40">
    <property type="entry name" value="succinate dehydrogenase protein domain"/>
    <property type="match status" value="1"/>
</dbReference>